<reference evidence="1 2" key="1">
    <citation type="journal article" date="2018" name="Front. Plant Sci.">
        <title>Red Clover (Trifolium pratense) and Zigzag Clover (T. medium) - A Picture of Genomic Similarities and Differences.</title>
        <authorList>
            <person name="Dluhosova J."/>
            <person name="Istvanek J."/>
            <person name="Nedelnik J."/>
            <person name="Repkova J."/>
        </authorList>
    </citation>
    <scope>NUCLEOTIDE SEQUENCE [LARGE SCALE GENOMIC DNA]</scope>
    <source>
        <strain evidence="2">cv. 10/8</strain>
        <tissue evidence="1">Leaf</tissue>
    </source>
</reference>
<evidence type="ECO:0000313" key="1">
    <source>
        <dbReference type="EMBL" id="MCI60108.1"/>
    </source>
</evidence>
<dbReference type="EMBL" id="LXQA010575444">
    <property type="protein sequence ID" value="MCI60108.1"/>
    <property type="molecule type" value="Genomic_DNA"/>
</dbReference>
<feature type="non-terminal residue" evidence="1">
    <location>
        <position position="1"/>
    </location>
</feature>
<evidence type="ECO:0000313" key="2">
    <source>
        <dbReference type="Proteomes" id="UP000265520"/>
    </source>
</evidence>
<name>A0A392TGG8_9FABA</name>
<comment type="caution">
    <text evidence="1">The sequence shown here is derived from an EMBL/GenBank/DDBJ whole genome shotgun (WGS) entry which is preliminary data.</text>
</comment>
<dbReference type="Proteomes" id="UP000265520">
    <property type="component" value="Unassembled WGS sequence"/>
</dbReference>
<accession>A0A392TGG8</accession>
<keyword evidence="2" id="KW-1185">Reference proteome</keyword>
<sequence>GLLQDMIVPMEMGGARAGVGEGTSRT</sequence>
<dbReference type="AlphaFoldDB" id="A0A392TGG8"/>
<proteinExistence type="predicted"/>
<protein>
    <submittedName>
        <fullName evidence="1">Uncharacterized protein</fullName>
    </submittedName>
</protein>
<organism evidence="1 2">
    <name type="scientific">Trifolium medium</name>
    <dbReference type="NCBI Taxonomy" id="97028"/>
    <lineage>
        <taxon>Eukaryota</taxon>
        <taxon>Viridiplantae</taxon>
        <taxon>Streptophyta</taxon>
        <taxon>Embryophyta</taxon>
        <taxon>Tracheophyta</taxon>
        <taxon>Spermatophyta</taxon>
        <taxon>Magnoliopsida</taxon>
        <taxon>eudicotyledons</taxon>
        <taxon>Gunneridae</taxon>
        <taxon>Pentapetalae</taxon>
        <taxon>rosids</taxon>
        <taxon>fabids</taxon>
        <taxon>Fabales</taxon>
        <taxon>Fabaceae</taxon>
        <taxon>Papilionoideae</taxon>
        <taxon>50 kb inversion clade</taxon>
        <taxon>NPAAA clade</taxon>
        <taxon>Hologalegina</taxon>
        <taxon>IRL clade</taxon>
        <taxon>Trifolieae</taxon>
        <taxon>Trifolium</taxon>
    </lineage>
</organism>